<evidence type="ECO:0000313" key="1">
    <source>
        <dbReference type="EMBL" id="PJC28032.1"/>
    </source>
</evidence>
<name>A0A2M8ESE4_9BACT</name>
<protein>
    <submittedName>
        <fullName evidence="1">Uncharacterized protein</fullName>
    </submittedName>
</protein>
<reference evidence="2" key="1">
    <citation type="submission" date="2017-09" db="EMBL/GenBank/DDBJ databases">
        <title>Depth-based differentiation of microbial function through sediment-hosted aquifers and enrichment of novel symbionts in the deep terrestrial subsurface.</title>
        <authorList>
            <person name="Probst A.J."/>
            <person name="Ladd B."/>
            <person name="Jarett J.K."/>
            <person name="Geller-Mcgrath D.E."/>
            <person name="Sieber C.M.K."/>
            <person name="Emerson J.B."/>
            <person name="Anantharaman K."/>
            <person name="Thomas B.C."/>
            <person name="Malmstrom R."/>
            <person name="Stieglmeier M."/>
            <person name="Klingl A."/>
            <person name="Woyke T."/>
            <person name="Ryan C.M."/>
            <person name="Banfield J.F."/>
        </authorList>
    </citation>
    <scope>NUCLEOTIDE SEQUENCE [LARGE SCALE GENOMIC DNA]</scope>
</reference>
<accession>A0A2M8ESE4</accession>
<dbReference type="Proteomes" id="UP000229816">
    <property type="component" value="Unassembled WGS sequence"/>
</dbReference>
<organism evidence="1 2">
    <name type="scientific">Candidatus Shapirobacteria bacterium CG_4_9_14_0_2_um_filter_39_11</name>
    <dbReference type="NCBI Taxonomy" id="1974478"/>
    <lineage>
        <taxon>Bacteria</taxon>
        <taxon>Candidatus Shapironibacteriota</taxon>
    </lineage>
</organism>
<dbReference type="AlphaFoldDB" id="A0A2M8ESE4"/>
<comment type="caution">
    <text evidence="1">The sequence shown here is derived from an EMBL/GenBank/DDBJ whole genome shotgun (WGS) entry which is preliminary data.</text>
</comment>
<proteinExistence type="predicted"/>
<gene>
    <name evidence="1" type="ORF">CO054_02310</name>
</gene>
<sequence length="84" mass="10264">MVSFRCTHLFEIRNKSQGRFEWYFFFFKVECKIWLIKTVFTSKITLIRNVNKNLGEISKMVFKFLINFKIHSEIFPLISNYIMI</sequence>
<evidence type="ECO:0000313" key="2">
    <source>
        <dbReference type="Proteomes" id="UP000229816"/>
    </source>
</evidence>
<dbReference type="EMBL" id="PFSF01000048">
    <property type="protein sequence ID" value="PJC28032.1"/>
    <property type="molecule type" value="Genomic_DNA"/>
</dbReference>